<dbReference type="EMBL" id="RBAM01000003">
    <property type="protein sequence ID" value="RKN75560.1"/>
    <property type="molecule type" value="Genomic_DNA"/>
</dbReference>
<feature type="region of interest" description="Disordered" evidence="1">
    <location>
        <begin position="71"/>
        <end position="104"/>
    </location>
</feature>
<accession>A0A3B0BRU0</accession>
<evidence type="ECO:0000256" key="1">
    <source>
        <dbReference type="SAM" id="MobiDB-lite"/>
    </source>
</evidence>
<feature type="compositionally biased region" description="Polar residues" evidence="1">
    <location>
        <begin position="92"/>
        <end position="104"/>
    </location>
</feature>
<dbReference type="RefSeq" id="WP_120754424.1">
    <property type="nucleotide sequence ID" value="NZ_JBFADQ010000085.1"/>
</dbReference>
<dbReference type="OrthoDB" id="3372193at2"/>
<dbReference type="Proteomes" id="UP000270343">
    <property type="component" value="Unassembled WGS sequence"/>
</dbReference>
<name>A0A3B0BRU0_9ACTN</name>
<proteinExistence type="predicted"/>
<reference evidence="3 4" key="1">
    <citation type="journal article" date="2015" name="Antonie Van Leeuwenhoek">
        <title>Streptomyces klenkii sp. nov., isolated from deep marine sediment.</title>
        <authorList>
            <person name="Veyisoglu A."/>
            <person name="Sahin N."/>
        </authorList>
    </citation>
    <scope>NUCLEOTIDE SEQUENCE [LARGE SCALE GENOMIC DNA]</scope>
    <source>
        <strain evidence="3 4">KCTC 29202</strain>
    </source>
</reference>
<feature type="signal peptide" evidence="2">
    <location>
        <begin position="1"/>
        <end position="34"/>
    </location>
</feature>
<sequence>MTPRRLRPRAVLACGAGLAVTAALTLTGAAGAQAGPAAAAGSTTVTPAGHSFAATLNGKAGFKAGSVTATCTASSSRPSDGSDGNRIPEAPGNQNPSGPVTSGINAPTYSGCTASLPGVTTTVTTSGAWQVSMQNGSPITATLTIPTGGFVLKSSGLANCTITAAPTAAADIVATYTNGSPSKLTVSNAGVPVKVEGGFGCPTSTTTSVFNAVYDITDTTDPASQITVSE</sequence>
<comment type="caution">
    <text evidence="3">The sequence shown here is derived from an EMBL/GenBank/DDBJ whole genome shotgun (WGS) entry which is preliminary data.</text>
</comment>
<feature type="chain" id="PRO_5039651172" description="Ig-like domain-containing protein" evidence="2">
    <location>
        <begin position="35"/>
        <end position="230"/>
    </location>
</feature>
<keyword evidence="2" id="KW-0732">Signal</keyword>
<evidence type="ECO:0008006" key="5">
    <source>
        <dbReference type="Google" id="ProtNLM"/>
    </source>
</evidence>
<gene>
    <name evidence="3" type="ORF">D7231_09090</name>
</gene>
<dbReference type="AlphaFoldDB" id="A0A3B0BRU0"/>
<evidence type="ECO:0000313" key="4">
    <source>
        <dbReference type="Proteomes" id="UP000270343"/>
    </source>
</evidence>
<keyword evidence="4" id="KW-1185">Reference proteome</keyword>
<organism evidence="3 4">
    <name type="scientific">Streptomyces klenkii</name>
    <dbReference type="NCBI Taxonomy" id="1420899"/>
    <lineage>
        <taxon>Bacteria</taxon>
        <taxon>Bacillati</taxon>
        <taxon>Actinomycetota</taxon>
        <taxon>Actinomycetes</taxon>
        <taxon>Kitasatosporales</taxon>
        <taxon>Streptomycetaceae</taxon>
        <taxon>Streptomyces</taxon>
    </lineage>
</organism>
<protein>
    <recommendedName>
        <fullName evidence="5">Ig-like domain-containing protein</fullName>
    </recommendedName>
</protein>
<evidence type="ECO:0000256" key="2">
    <source>
        <dbReference type="SAM" id="SignalP"/>
    </source>
</evidence>
<evidence type="ECO:0000313" key="3">
    <source>
        <dbReference type="EMBL" id="RKN75560.1"/>
    </source>
</evidence>